<proteinExistence type="predicted"/>
<name>A0ABU1U3E3_9BACL</name>
<reference evidence="1 2" key="1">
    <citation type="submission" date="2023-07" db="EMBL/GenBank/DDBJ databases">
        <title>Sorghum-associated microbial communities from plants grown in Nebraska, USA.</title>
        <authorList>
            <person name="Schachtman D."/>
        </authorList>
    </citation>
    <scope>NUCLEOTIDE SEQUENCE [LARGE SCALE GENOMIC DNA]</scope>
    <source>
        <strain evidence="1 2">BE211</strain>
    </source>
</reference>
<protein>
    <submittedName>
        <fullName evidence="1">Uncharacterized protein</fullName>
    </submittedName>
</protein>
<comment type="caution">
    <text evidence="1">The sequence shown here is derived from an EMBL/GenBank/DDBJ whole genome shotgun (WGS) entry which is preliminary data.</text>
</comment>
<sequence length="57" mass="6852">MGNKWVANKYVYMFTKMFTIVCNKVYKFANAFTYWYERDCGDFAVMFTPLFASLQFC</sequence>
<gene>
    <name evidence="1" type="ORF">J2X07_003002</name>
</gene>
<evidence type="ECO:0000313" key="1">
    <source>
        <dbReference type="EMBL" id="MDR7074012.1"/>
    </source>
</evidence>
<evidence type="ECO:0000313" key="2">
    <source>
        <dbReference type="Proteomes" id="UP001258181"/>
    </source>
</evidence>
<organism evidence="1 2">
    <name type="scientific">Fictibacillus barbaricus</name>
    <dbReference type="NCBI Taxonomy" id="182136"/>
    <lineage>
        <taxon>Bacteria</taxon>
        <taxon>Bacillati</taxon>
        <taxon>Bacillota</taxon>
        <taxon>Bacilli</taxon>
        <taxon>Bacillales</taxon>
        <taxon>Fictibacillaceae</taxon>
        <taxon>Fictibacillus</taxon>
    </lineage>
</organism>
<dbReference type="Proteomes" id="UP001258181">
    <property type="component" value="Unassembled WGS sequence"/>
</dbReference>
<keyword evidence="2" id="KW-1185">Reference proteome</keyword>
<accession>A0ABU1U3E3</accession>
<dbReference type="EMBL" id="JAVDWA010000005">
    <property type="protein sequence ID" value="MDR7074012.1"/>
    <property type="molecule type" value="Genomic_DNA"/>
</dbReference>